<proteinExistence type="evidence at transcript level"/>
<keyword evidence="6" id="KW-0561">Oxygen transport</keyword>
<dbReference type="GO" id="GO:0005506">
    <property type="term" value="F:iron ion binding"/>
    <property type="evidence" value="ECO:0007669"/>
    <property type="project" value="InterPro"/>
</dbReference>
<feature type="domain" description="Globin" evidence="7">
    <location>
        <begin position="3"/>
        <end position="150"/>
    </location>
</feature>
<dbReference type="InterPro" id="IPR000971">
    <property type="entry name" value="Globin"/>
</dbReference>
<keyword evidence="3 5" id="KW-0479">Metal-binding</keyword>
<dbReference type="Proteomes" id="UP000286415">
    <property type="component" value="Unassembled WGS sequence"/>
</dbReference>
<reference evidence="10 11" key="5">
    <citation type="journal article" date="2021" name="Genomics">
        <title>High-quality reference genome for Clonorchis sinensis.</title>
        <authorList>
            <person name="Young N.D."/>
            <person name="Stroehlein A.J."/>
            <person name="Kinkar L."/>
            <person name="Wang T."/>
            <person name="Sohn W.M."/>
            <person name="Chang B.C.H."/>
            <person name="Kaur P."/>
            <person name="Weisz D."/>
            <person name="Dudchenko O."/>
            <person name="Aiden E.L."/>
            <person name="Korhonen P.K."/>
            <person name="Gasser R.B."/>
        </authorList>
    </citation>
    <scope>NUCLEOTIDE SEQUENCE [LARGE SCALE GENOMIC DNA]</scope>
    <source>
        <strain evidence="10">Cs-k2</strain>
    </source>
</reference>
<evidence type="ECO:0000313" key="9">
    <source>
        <dbReference type="EMBL" id="AAN28366.1"/>
    </source>
</evidence>
<keyword evidence="1 6" id="KW-0813">Transport</keyword>
<name>Q8T6J8_CLOSI</name>
<dbReference type="PROSITE" id="PS01033">
    <property type="entry name" value="GLOBIN"/>
    <property type="match status" value="1"/>
</dbReference>
<dbReference type="Pfam" id="PF00042">
    <property type="entry name" value="Globin"/>
    <property type="match status" value="1"/>
</dbReference>
<comment type="similarity">
    <text evidence="6">Belongs to the globin family.</text>
</comment>
<dbReference type="OrthoDB" id="6224579at2759"/>
<organism evidence="8">
    <name type="scientific">Clonorchis sinensis</name>
    <name type="common">Chinese liver fluke</name>
    <dbReference type="NCBI Taxonomy" id="79923"/>
    <lineage>
        <taxon>Eukaryota</taxon>
        <taxon>Metazoa</taxon>
        <taxon>Spiralia</taxon>
        <taxon>Lophotrochozoa</taxon>
        <taxon>Platyhelminthes</taxon>
        <taxon>Trematoda</taxon>
        <taxon>Digenea</taxon>
        <taxon>Opisthorchiida</taxon>
        <taxon>Opisthorchiata</taxon>
        <taxon>Opisthorchiidae</taxon>
        <taxon>Clonorchis</taxon>
    </lineage>
</organism>
<protein>
    <submittedName>
        <fullName evidence="8 9">Myoglobin</fullName>
    </submittedName>
    <submittedName>
        <fullName evidence="10">Globin-3</fullName>
    </submittedName>
</protein>
<evidence type="ECO:0000313" key="10">
    <source>
        <dbReference type="EMBL" id="KAG5451921.1"/>
    </source>
</evidence>
<gene>
    <name evidence="10" type="ORF">CSKR_112293</name>
</gene>
<dbReference type="Gene3D" id="1.10.490.10">
    <property type="entry name" value="Globins"/>
    <property type="match status" value="1"/>
</dbReference>
<dbReference type="SUPFAM" id="SSF46458">
    <property type="entry name" value="Globin-like"/>
    <property type="match status" value="1"/>
</dbReference>
<dbReference type="GO" id="GO:0020037">
    <property type="term" value="F:heme binding"/>
    <property type="evidence" value="ECO:0007669"/>
    <property type="project" value="InterPro"/>
</dbReference>
<evidence type="ECO:0000259" key="7">
    <source>
        <dbReference type="PROSITE" id="PS01033"/>
    </source>
</evidence>
<reference evidence="9" key="1">
    <citation type="submission" date="2002-08" db="EMBL/GenBank/DDBJ databases">
        <authorList>
            <person name="Chung Y.-B."/>
            <person name="Yang H.-J."/>
            <person name="Hong S.-J."/>
            <person name="Kang S.-Y."/>
            <person name="Lee M."/>
            <person name="Choi M.-H."/>
            <person name="Chai J.-Y."/>
            <person name="Hong S.-T."/>
        </authorList>
    </citation>
    <scope>NUCLEOTIDE SEQUENCE</scope>
</reference>
<dbReference type="GO" id="GO:0005344">
    <property type="term" value="F:oxygen carrier activity"/>
    <property type="evidence" value="ECO:0007669"/>
    <property type="project" value="UniProtKB-KW"/>
</dbReference>
<evidence type="ECO:0000313" key="11">
    <source>
        <dbReference type="Proteomes" id="UP000286415"/>
    </source>
</evidence>
<dbReference type="InterPro" id="IPR011406">
    <property type="entry name" value="Globin_trematode"/>
</dbReference>
<dbReference type="InterPro" id="IPR009050">
    <property type="entry name" value="Globin-like_sf"/>
</dbReference>
<dbReference type="InterPro" id="IPR044399">
    <property type="entry name" value="Mb-like_M"/>
</dbReference>
<evidence type="ECO:0000256" key="1">
    <source>
        <dbReference type="ARBA" id="ARBA00022448"/>
    </source>
</evidence>
<dbReference type="EMBL" id="AF538719">
    <property type="protein sequence ID" value="AAN28366.1"/>
    <property type="molecule type" value="mRNA"/>
</dbReference>
<dbReference type="EMBL" id="NIRI02000042">
    <property type="protein sequence ID" value="KAG5451921.1"/>
    <property type="molecule type" value="Genomic_DNA"/>
</dbReference>
<dbReference type="CDD" id="cd01040">
    <property type="entry name" value="Mb-like"/>
    <property type="match status" value="1"/>
</dbReference>
<reference evidence="9" key="2">
    <citation type="journal article" date="2003" name="Parasitol. Res.">
        <title>Molecular cloning and immunolocalization of the 17 kDa myoglobin of Clonorchis sinensis.</title>
        <authorList>
            <person name="Chung Y.B."/>
            <person name="Yang H.J."/>
            <person name="Hong S.J."/>
            <person name="Kang S.Y."/>
            <person name="Lee M."/>
            <person name="Kim T.Y."/>
            <person name="Choi M.H."/>
            <person name="Chai J.Y."/>
            <person name="Hong S.T."/>
        </authorList>
    </citation>
    <scope>NUCLEOTIDE SEQUENCE</scope>
</reference>
<sequence length="150" mass="16938">MAPLSKDEVDALFEELNPLVSTTEQRTEFGKAVYMALFSAYPEYIQLFTKMQGLTKDNVEASEGIKYYGQTFADSILEMLQCASDDGKLEAVLEKSGKEHITRNVTKQQFLSAEEVFIKHFSGVLTKEENKQSMERFLKHIVPKVAGFLG</sequence>
<dbReference type="AlphaFoldDB" id="Q8T6J8"/>
<reference evidence="8" key="3">
    <citation type="journal article" date="2003" name="Parasitol. Res.">
        <title>Cloning and characterization of Clonorchis sinensis myoglobin using immune sera against excretory-secretory antigens.</title>
        <authorList>
            <person name="Sim S."/>
            <person name="Park G.M."/>
            <person name="Yong T.S."/>
        </authorList>
    </citation>
    <scope>NUCLEOTIDE SEQUENCE</scope>
</reference>
<evidence type="ECO:0000256" key="4">
    <source>
        <dbReference type="ARBA" id="ARBA00023004"/>
    </source>
</evidence>
<dbReference type="PIRSF" id="PIRSF036488">
    <property type="entry name" value="Myoglobin_tremt"/>
    <property type="match status" value="1"/>
</dbReference>
<evidence type="ECO:0000256" key="6">
    <source>
        <dbReference type="RuleBase" id="RU000356"/>
    </source>
</evidence>
<keyword evidence="11" id="KW-1185">Reference proteome</keyword>
<keyword evidence="2 5" id="KW-0349">Heme</keyword>
<evidence type="ECO:0000256" key="3">
    <source>
        <dbReference type="ARBA" id="ARBA00022723"/>
    </source>
</evidence>
<dbReference type="InterPro" id="IPR012292">
    <property type="entry name" value="Globin/Proto"/>
</dbReference>
<evidence type="ECO:0000313" key="8">
    <source>
        <dbReference type="EMBL" id="AAM18464.1"/>
    </source>
</evidence>
<feature type="binding site" description="proximal binding residue" evidence="5">
    <location>
        <position position="100"/>
    </location>
    <ligand>
        <name>heme</name>
        <dbReference type="ChEBI" id="CHEBI:30413"/>
    </ligand>
    <ligandPart>
        <name>Fe</name>
        <dbReference type="ChEBI" id="CHEBI:18248"/>
    </ligandPart>
</feature>
<evidence type="ECO:0000256" key="5">
    <source>
        <dbReference type="PIRSR" id="PIRSR036488-1"/>
    </source>
</evidence>
<accession>Q8T6J8</accession>
<dbReference type="GO" id="GO:0019825">
    <property type="term" value="F:oxygen binding"/>
    <property type="evidence" value="ECO:0007669"/>
    <property type="project" value="InterPro"/>
</dbReference>
<keyword evidence="4 5" id="KW-0408">Iron</keyword>
<evidence type="ECO:0000256" key="2">
    <source>
        <dbReference type="ARBA" id="ARBA00022617"/>
    </source>
</evidence>
<dbReference type="EMBL" id="AF461710">
    <property type="protein sequence ID" value="AAM18464.1"/>
    <property type="molecule type" value="mRNA"/>
</dbReference>
<reference evidence="10 11" key="4">
    <citation type="journal article" date="2018" name="Biotechnol. Adv.">
        <title>Improved genomic resources and new bioinformatic workflow for the carcinogenic parasite Clonorchis sinensis: Biotechnological implications.</title>
        <authorList>
            <person name="Wang D."/>
            <person name="Korhonen P.K."/>
            <person name="Gasser R.B."/>
            <person name="Young N.D."/>
        </authorList>
    </citation>
    <scope>NUCLEOTIDE SEQUENCE [LARGE SCALE GENOMIC DNA]</scope>
    <source>
        <strain evidence="10">Cs-k2</strain>
    </source>
</reference>
<dbReference type="SMR" id="Q8T6J8"/>